<dbReference type="EMBL" id="JARXRM010000046">
    <property type="protein sequence ID" value="MDH5824864.1"/>
    <property type="molecule type" value="Genomic_DNA"/>
</dbReference>
<keyword evidence="2" id="KW-0732">Signal</keyword>
<feature type="compositionally biased region" description="Low complexity" evidence="1">
    <location>
        <begin position="36"/>
        <end position="53"/>
    </location>
</feature>
<evidence type="ECO:0008006" key="5">
    <source>
        <dbReference type="Google" id="ProtNLM"/>
    </source>
</evidence>
<gene>
    <name evidence="3" type="ORF">QFW77_17995</name>
</gene>
<organism evidence="3 4">
    <name type="scientific">Luteimonas endophytica</name>
    <dbReference type="NCBI Taxonomy" id="3042023"/>
    <lineage>
        <taxon>Bacteria</taxon>
        <taxon>Pseudomonadati</taxon>
        <taxon>Pseudomonadota</taxon>
        <taxon>Gammaproteobacteria</taxon>
        <taxon>Lysobacterales</taxon>
        <taxon>Lysobacteraceae</taxon>
        <taxon>Luteimonas</taxon>
    </lineage>
</organism>
<reference evidence="3 4" key="1">
    <citation type="submission" date="2023-04" db="EMBL/GenBank/DDBJ databases">
        <title>Luteimonas endophyticus RD2P54.</title>
        <authorList>
            <person name="Sun J.-Q."/>
        </authorList>
    </citation>
    <scope>NUCLEOTIDE SEQUENCE [LARGE SCALE GENOMIC DNA]</scope>
    <source>
        <strain evidence="3 4">RD2P54</strain>
    </source>
</reference>
<accession>A0ABT6JDI1</accession>
<dbReference type="PROSITE" id="PS51257">
    <property type="entry name" value="PROKAR_LIPOPROTEIN"/>
    <property type="match status" value="1"/>
</dbReference>
<name>A0ABT6JDI1_9GAMM</name>
<protein>
    <recommendedName>
        <fullName evidence="5">Lipoprotein</fullName>
    </recommendedName>
</protein>
<feature type="chain" id="PRO_5045761445" description="Lipoprotein" evidence="2">
    <location>
        <begin position="28"/>
        <end position="181"/>
    </location>
</feature>
<comment type="caution">
    <text evidence="3">The sequence shown here is derived from an EMBL/GenBank/DDBJ whole genome shotgun (WGS) entry which is preliminary data.</text>
</comment>
<dbReference type="RefSeq" id="WP_280576222.1">
    <property type="nucleotide sequence ID" value="NZ_JARXRM010000046.1"/>
</dbReference>
<evidence type="ECO:0000313" key="3">
    <source>
        <dbReference type="EMBL" id="MDH5824864.1"/>
    </source>
</evidence>
<proteinExistence type="predicted"/>
<feature type="signal peptide" evidence="2">
    <location>
        <begin position="1"/>
        <end position="27"/>
    </location>
</feature>
<dbReference type="Proteomes" id="UP001156940">
    <property type="component" value="Unassembled WGS sequence"/>
</dbReference>
<feature type="region of interest" description="Disordered" evidence="1">
    <location>
        <begin position="26"/>
        <end position="53"/>
    </location>
</feature>
<evidence type="ECO:0000256" key="1">
    <source>
        <dbReference type="SAM" id="MobiDB-lite"/>
    </source>
</evidence>
<evidence type="ECO:0000313" key="4">
    <source>
        <dbReference type="Proteomes" id="UP001156940"/>
    </source>
</evidence>
<keyword evidence="4" id="KW-1185">Reference proteome</keyword>
<evidence type="ECO:0000256" key="2">
    <source>
        <dbReference type="SAM" id="SignalP"/>
    </source>
</evidence>
<sequence>MHASARIACLGLIACLLQACSPSPDSATAGGPGAPAPGEVPVSRPAAQPATTAPPAAAGAAVARIGFSADGVELAGEYAPTLCGGPYLMGEGVAWQATAEGWQVTVALEERRSGTIDVVPGADEVGVVATVNGPGRQYVRKRSLGGTLEIGEDFRSARADLELGDVAGTDVARLQAHFDCG</sequence>